<dbReference type="AlphaFoldDB" id="A0AAD8ZMC6"/>
<dbReference type="InterPro" id="IPR040034">
    <property type="entry name" value="CENP-H"/>
</dbReference>
<accession>A0AAD8ZMC6</accession>
<dbReference type="EMBL" id="JAROKS010000009">
    <property type="protein sequence ID" value="KAK1801475.1"/>
    <property type="molecule type" value="Genomic_DNA"/>
</dbReference>
<dbReference type="GO" id="GO:0007052">
    <property type="term" value="P:mitotic spindle organization"/>
    <property type="evidence" value="ECO:0007669"/>
    <property type="project" value="TreeGrafter"/>
</dbReference>
<dbReference type="GO" id="GO:0000776">
    <property type="term" value="C:kinetochore"/>
    <property type="evidence" value="ECO:0007669"/>
    <property type="project" value="UniProtKB-KW"/>
</dbReference>
<gene>
    <name evidence="9" type="ORF">P4O66_022744</name>
</gene>
<dbReference type="GO" id="GO:0007059">
    <property type="term" value="P:chromosome segregation"/>
    <property type="evidence" value="ECO:0007669"/>
    <property type="project" value="TreeGrafter"/>
</dbReference>
<name>A0AAD8ZMC6_9TELE</name>
<evidence type="ECO:0000256" key="5">
    <source>
        <dbReference type="ARBA" id="ARBA00023242"/>
    </source>
</evidence>
<proteinExistence type="inferred from homology"/>
<evidence type="ECO:0000256" key="7">
    <source>
        <dbReference type="ARBA" id="ARBA00025735"/>
    </source>
</evidence>
<evidence type="ECO:0000256" key="6">
    <source>
        <dbReference type="ARBA" id="ARBA00023328"/>
    </source>
</evidence>
<organism evidence="9 10">
    <name type="scientific">Electrophorus voltai</name>
    <dbReference type="NCBI Taxonomy" id="2609070"/>
    <lineage>
        <taxon>Eukaryota</taxon>
        <taxon>Metazoa</taxon>
        <taxon>Chordata</taxon>
        <taxon>Craniata</taxon>
        <taxon>Vertebrata</taxon>
        <taxon>Euteleostomi</taxon>
        <taxon>Actinopterygii</taxon>
        <taxon>Neopterygii</taxon>
        <taxon>Teleostei</taxon>
        <taxon>Ostariophysi</taxon>
        <taxon>Gymnotiformes</taxon>
        <taxon>Gymnotoidei</taxon>
        <taxon>Gymnotidae</taxon>
        <taxon>Electrophorus</taxon>
    </lineage>
</organism>
<dbReference type="InterPro" id="IPR008426">
    <property type="entry name" value="CENP-H_C"/>
</dbReference>
<evidence type="ECO:0000259" key="8">
    <source>
        <dbReference type="Pfam" id="PF05837"/>
    </source>
</evidence>
<reference evidence="9" key="1">
    <citation type="submission" date="2023-03" db="EMBL/GenBank/DDBJ databases">
        <title>Electrophorus voltai genome.</title>
        <authorList>
            <person name="Bian C."/>
        </authorList>
    </citation>
    <scope>NUCLEOTIDE SEQUENCE</scope>
    <source>
        <strain evidence="9">CB-2022</strain>
        <tissue evidence="9">Muscle</tissue>
    </source>
</reference>
<sequence>MDSPSPEHPASSLSEEVTPMRLLRMKDMMANQCFDMNVKVNMGKFSVITDIGVNINQKMLWKYLLEYMLASDPDLCVLMTGRLKRSCGTFDADADLSKYETAIEQARLSHFNKTLALNRMQVWNAVTEKLLQNDADAMALKAMVDENADLCEKTMKVIKETRTLQDQITDIQKERLELKGLIKKRMQEINELKQTGENQGQAQKQAVERAEAVFQKYLKIATISQNVLRAIIIASKVNWIDDPKLRDIAMGLETVPN</sequence>
<keyword evidence="6" id="KW-0137">Centromere</keyword>
<feature type="domain" description="Centromere protein H C-terminal" evidence="8">
    <location>
        <begin position="83"/>
        <end position="253"/>
    </location>
</feature>
<protein>
    <recommendedName>
        <fullName evidence="8">Centromere protein H C-terminal domain-containing protein</fullName>
    </recommendedName>
</protein>
<comment type="caution">
    <text evidence="9">The sequence shown here is derived from an EMBL/GenBank/DDBJ whole genome shotgun (WGS) entry which is preliminary data.</text>
</comment>
<dbReference type="PANTHER" id="PTHR48122:SF1">
    <property type="entry name" value="CENTROMERE PROTEIN H"/>
    <property type="match status" value="1"/>
</dbReference>
<keyword evidence="3" id="KW-0158">Chromosome</keyword>
<evidence type="ECO:0000256" key="3">
    <source>
        <dbReference type="ARBA" id="ARBA00022454"/>
    </source>
</evidence>
<evidence type="ECO:0000313" key="10">
    <source>
        <dbReference type="Proteomes" id="UP001239994"/>
    </source>
</evidence>
<evidence type="ECO:0000256" key="1">
    <source>
        <dbReference type="ARBA" id="ARBA00004123"/>
    </source>
</evidence>
<dbReference type="PANTHER" id="PTHR48122">
    <property type="entry name" value="CENTROMERE PROTEIN H"/>
    <property type="match status" value="1"/>
</dbReference>
<dbReference type="GO" id="GO:0051382">
    <property type="term" value="P:kinetochore assembly"/>
    <property type="evidence" value="ECO:0007669"/>
    <property type="project" value="InterPro"/>
</dbReference>
<dbReference type="Proteomes" id="UP001239994">
    <property type="component" value="Unassembled WGS sequence"/>
</dbReference>
<dbReference type="GO" id="GO:0043515">
    <property type="term" value="F:kinetochore binding"/>
    <property type="evidence" value="ECO:0007669"/>
    <property type="project" value="TreeGrafter"/>
</dbReference>
<keyword evidence="4" id="KW-0995">Kinetochore</keyword>
<evidence type="ECO:0000256" key="4">
    <source>
        <dbReference type="ARBA" id="ARBA00022838"/>
    </source>
</evidence>
<keyword evidence="5" id="KW-0539">Nucleus</keyword>
<comment type="subcellular location">
    <subcellularLocation>
        <location evidence="2">Chromosome</location>
        <location evidence="2">Centromere</location>
        <location evidence="2">Kinetochore</location>
    </subcellularLocation>
    <subcellularLocation>
        <location evidence="1">Nucleus</location>
    </subcellularLocation>
</comment>
<evidence type="ECO:0000256" key="2">
    <source>
        <dbReference type="ARBA" id="ARBA00004629"/>
    </source>
</evidence>
<evidence type="ECO:0000313" key="9">
    <source>
        <dbReference type="EMBL" id="KAK1801475.1"/>
    </source>
</evidence>
<comment type="similarity">
    <text evidence="7">Belongs to the CENP-H/MCM16 family.</text>
</comment>
<dbReference type="GO" id="GO:0005634">
    <property type="term" value="C:nucleus"/>
    <property type="evidence" value="ECO:0007669"/>
    <property type="project" value="UniProtKB-SubCell"/>
</dbReference>
<keyword evidence="10" id="KW-1185">Reference proteome</keyword>
<dbReference type="Pfam" id="PF05837">
    <property type="entry name" value="CENP-H"/>
    <property type="match status" value="1"/>
</dbReference>